<keyword evidence="2" id="KW-1015">Disulfide bond</keyword>
<feature type="domain" description="LamG-like jellyroll fold" evidence="3">
    <location>
        <begin position="687"/>
        <end position="816"/>
    </location>
</feature>
<dbReference type="AlphaFoldDB" id="A0A1R0ZMD0"/>
<dbReference type="SMART" id="SM00560">
    <property type="entry name" value="LamGL"/>
    <property type="match status" value="2"/>
</dbReference>
<dbReference type="InterPro" id="IPR006558">
    <property type="entry name" value="LamG-like"/>
</dbReference>
<organism evidence="4 5">
    <name type="scientific">Paenibacillus odorifer</name>
    <dbReference type="NCBI Taxonomy" id="189426"/>
    <lineage>
        <taxon>Bacteria</taxon>
        <taxon>Bacillati</taxon>
        <taxon>Bacillota</taxon>
        <taxon>Bacilli</taxon>
        <taxon>Bacillales</taxon>
        <taxon>Paenibacillaceae</taxon>
        <taxon>Paenibacillus</taxon>
    </lineage>
</organism>
<feature type="domain" description="LamG-like jellyroll fold" evidence="3">
    <location>
        <begin position="480"/>
        <end position="609"/>
    </location>
</feature>
<dbReference type="CDD" id="cd00110">
    <property type="entry name" value="LamG"/>
    <property type="match status" value="1"/>
</dbReference>
<comment type="caution">
    <text evidence="4">The sequence shown here is derived from an EMBL/GenBank/DDBJ whole genome shotgun (WGS) entry which is preliminary data.</text>
</comment>
<gene>
    <name evidence="4" type="ORF">BSK65_06225</name>
</gene>
<sequence length="825" mass="89797">MILNVSALYFMSKELMILLKQAVSCLLLVCLMAALAVPAAATGYRVDPKRIYANDGTNDFWWSHTRCATLPGQGQNGTPAILCTASKDLNDNHSDVFYDIAYTVSTNLGDNWTPYNVIPQYDWKTLPNGYRGMLIDPVPVYHAATGKIILLGMAQSYDANFGKKQTYPAYAVFDPTIEAWSADWQLFDWQLFDWPQVFGHAGSSYPHIDEQTGKVLWPIHSTSGSGALQVVTASFDGTSLIYESMSGTVPNTGVHGNRSGIEASLTMFGGEYFLTSRDDTNNRLTKSVNGIDWQPAVDLQWEDGTPIVGSMNTQMHWITRPDGLYLVYTRQDSVNSDVFRYRAPLWMAKMNPETLRLKKETEHNVMPNTTDRAQLGNFGTLDVTPELSIVTSNEWNSLQPNSTIVSRIWWNRSLLGSWPLNETAGMTAVDTSSAGHDGSISGAVPGAEGHFGPALSFSQAGDHVNLGHSADGSFDFGSTQDFTVSAWVKTSHTGSIQYIVNKGDTNGSFWLRFEADGSLRFLLDYGNTFDAVQSAVSLADGKWHHVAGAADRDAGLRLYVDGLIVAQSSAFLGGDIASNLPLTIGSNSALTLKGLISEVKLFNYVLEEHEMLALGGVAGSWSFDEPTVGSGIITANDISDYEYGMLLNGVARSSSGKSGGAVQFSGSGQFVKLGDPDSGLYDFGTDQDFSLTAWFRTNVVGTPKYIVNKGDTNASYALRIESNNTIRFWLDYGSTADVVQSTQTYTDGNWHHVAAVADRDTGLRLYVDGILVGENNSLLGGNISNKLSLTAGHNSSSTMNGLIDEVRLYRYALTEELLLNEIVGD</sequence>
<dbReference type="Gene3D" id="2.60.120.200">
    <property type="match status" value="2"/>
</dbReference>
<accession>A0A1R0ZMD0</accession>
<dbReference type="SUPFAM" id="SSF50939">
    <property type="entry name" value="Sialidases"/>
    <property type="match status" value="1"/>
</dbReference>
<dbReference type="SUPFAM" id="SSF49899">
    <property type="entry name" value="Concanavalin A-like lectins/glucanases"/>
    <property type="match status" value="2"/>
</dbReference>
<proteinExistence type="predicted"/>
<dbReference type="InterPro" id="IPR001791">
    <property type="entry name" value="Laminin_G"/>
</dbReference>
<evidence type="ECO:0000256" key="2">
    <source>
        <dbReference type="ARBA" id="ARBA00023157"/>
    </source>
</evidence>
<evidence type="ECO:0000259" key="3">
    <source>
        <dbReference type="SMART" id="SM00560"/>
    </source>
</evidence>
<evidence type="ECO:0000313" key="4">
    <source>
        <dbReference type="EMBL" id="OME73372.1"/>
    </source>
</evidence>
<dbReference type="InterPro" id="IPR013320">
    <property type="entry name" value="ConA-like_dom_sf"/>
</dbReference>
<dbReference type="OrthoDB" id="833750at2"/>
<dbReference type="InterPro" id="IPR036278">
    <property type="entry name" value="Sialidase_sf"/>
</dbReference>
<reference evidence="4 5" key="1">
    <citation type="submission" date="2016-11" db="EMBL/GenBank/DDBJ databases">
        <title>Paenibacillus species isolates.</title>
        <authorList>
            <person name="Beno S.M."/>
        </authorList>
    </citation>
    <scope>NUCLEOTIDE SEQUENCE [LARGE SCALE GENOMIC DNA]</scope>
    <source>
        <strain evidence="4 5">FSL H7-0443</strain>
    </source>
</reference>
<name>A0A1R0ZMD0_9BACL</name>
<dbReference type="PANTHER" id="PTHR42535:SF2">
    <property type="entry name" value="CHROMOSOME UNDETERMINED SCAFFOLD_146, WHOLE GENOME SHOTGUN SEQUENCE"/>
    <property type="match status" value="1"/>
</dbReference>
<evidence type="ECO:0000256" key="1">
    <source>
        <dbReference type="ARBA" id="ARBA00022729"/>
    </source>
</evidence>
<evidence type="ECO:0000313" key="5">
    <source>
        <dbReference type="Proteomes" id="UP000187425"/>
    </source>
</evidence>
<protein>
    <recommendedName>
        <fullName evidence="3">LamG-like jellyroll fold domain-containing protein</fullName>
    </recommendedName>
</protein>
<dbReference type="PANTHER" id="PTHR42535">
    <property type="entry name" value="OOKINETE PROTEIN, PUTATIVE-RELATED"/>
    <property type="match status" value="1"/>
</dbReference>
<dbReference type="Proteomes" id="UP000187425">
    <property type="component" value="Unassembled WGS sequence"/>
</dbReference>
<dbReference type="Pfam" id="PF13385">
    <property type="entry name" value="Laminin_G_3"/>
    <property type="match status" value="2"/>
</dbReference>
<keyword evidence="1" id="KW-0732">Signal</keyword>
<dbReference type="EMBL" id="MPTW01000002">
    <property type="protein sequence ID" value="OME73372.1"/>
    <property type="molecule type" value="Genomic_DNA"/>
</dbReference>